<evidence type="ECO:0000313" key="4">
    <source>
        <dbReference type="Proteomes" id="UP000078468"/>
    </source>
</evidence>
<organism evidence="2 4">
    <name type="scientific">Streptomyces parvulus</name>
    <dbReference type="NCBI Taxonomy" id="146923"/>
    <lineage>
        <taxon>Bacteria</taxon>
        <taxon>Bacillati</taxon>
        <taxon>Actinomycetota</taxon>
        <taxon>Actinomycetes</taxon>
        <taxon>Kitasatosporales</taxon>
        <taxon>Streptomycetaceae</taxon>
        <taxon>Streptomyces</taxon>
    </lineage>
</organism>
<dbReference type="KEGG" id="spav:Spa2297_25425"/>
<evidence type="ECO:0000256" key="1">
    <source>
        <dbReference type="SAM" id="Phobius"/>
    </source>
</evidence>
<keyword evidence="5" id="KW-1185">Reference proteome</keyword>
<dbReference type="AlphaFoldDB" id="A0A191V520"/>
<dbReference type="EMBL" id="JAYMRR010000012">
    <property type="protein sequence ID" value="MFB8751379.1"/>
    <property type="molecule type" value="Genomic_DNA"/>
</dbReference>
<reference evidence="2 4" key="1">
    <citation type="submission" date="2016-05" db="EMBL/GenBank/DDBJ databases">
        <title>Non-Contiguous Finished Genome Sequence of Streptomyces parvulus 2297 Integrated Site-Specifically with Actinophage R4.</title>
        <authorList>
            <person name="Nishizawa T."/>
            <person name="Miura T."/>
            <person name="Harada C."/>
            <person name="Guo Y."/>
            <person name="Narisawa K."/>
            <person name="Ohta H."/>
            <person name="Takahashi H."/>
            <person name="Shirai M."/>
        </authorList>
    </citation>
    <scope>NUCLEOTIDE SEQUENCE [LARGE SCALE GENOMIC DNA]</scope>
    <source>
        <strain evidence="2 4">2297</strain>
    </source>
</reference>
<dbReference type="EMBL" id="CP015866">
    <property type="protein sequence ID" value="ANJ10020.1"/>
    <property type="molecule type" value="Genomic_DNA"/>
</dbReference>
<evidence type="ECO:0000313" key="3">
    <source>
        <dbReference type="EMBL" id="MFB8751379.1"/>
    </source>
</evidence>
<evidence type="ECO:0000313" key="5">
    <source>
        <dbReference type="Proteomes" id="UP001585018"/>
    </source>
</evidence>
<proteinExistence type="predicted"/>
<name>A0A191V520_9ACTN</name>
<dbReference type="GeneID" id="91308242"/>
<feature type="transmembrane region" description="Helical" evidence="1">
    <location>
        <begin position="174"/>
        <end position="194"/>
    </location>
</feature>
<keyword evidence="1" id="KW-0472">Membrane</keyword>
<gene>
    <name evidence="2" type="ORF">Spa2297_25425</name>
    <name evidence="3" type="ORF">VSS30_21500</name>
</gene>
<evidence type="ECO:0000313" key="2">
    <source>
        <dbReference type="EMBL" id="ANJ10020.1"/>
    </source>
</evidence>
<sequence length="265" mass="27796">MFWVLFLLSAWAVAGLACLRLCLAAVRAAAVDPRAPAREHALTLYEAAFLSGGPRRVADLTLVSMARQRRLLLAHTGWATVVDPCGRDDMERSVIGAIGPEGQSRIAPVRAAAATADAVRGLADRLVGAGLAVPDDGAGGVAAGVRRVRVAAAAVCGLAAAALALPLPAHEPRALIALWFALPLALTLGCLAITRMEIHPYSRWASPAGQRLIGTLVQHADGTADERTYLTSVAVRGVHAVGEPDLRAAFAHREAYLDGYRERGI</sequence>
<reference evidence="3 5" key="2">
    <citation type="submission" date="2024-01" db="EMBL/GenBank/DDBJ databases">
        <title>Genome mining of biosynthetic gene clusters to explore secondary metabolites of Streptomyces sp.</title>
        <authorList>
            <person name="Baig A."/>
            <person name="Ajitkumar Shintre N."/>
            <person name="Kumar H."/>
            <person name="Anbarasu A."/>
            <person name="Ramaiah S."/>
        </authorList>
    </citation>
    <scope>NUCLEOTIDE SEQUENCE [LARGE SCALE GENOMIC DNA]</scope>
    <source>
        <strain evidence="3 5">A03</strain>
    </source>
</reference>
<dbReference type="Proteomes" id="UP000078468">
    <property type="component" value="Chromosome"/>
</dbReference>
<dbReference type="RefSeq" id="WP_064730340.1">
    <property type="nucleotide sequence ID" value="NZ_BMRX01000011.1"/>
</dbReference>
<dbReference type="NCBIfam" id="TIGR04222">
    <property type="entry name" value="near_uncomplex"/>
    <property type="match status" value="1"/>
</dbReference>
<protein>
    <submittedName>
        <fullName evidence="3">TIGR04222 domain-containing membrane protein</fullName>
    </submittedName>
</protein>
<dbReference type="InterPro" id="IPR026467">
    <property type="entry name" value="Ser/Gly_Cys_C_dom"/>
</dbReference>
<keyword evidence="1" id="KW-1133">Transmembrane helix</keyword>
<accession>A0A191V520</accession>
<dbReference type="Proteomes" id="UP001585018">
    <property type="component" value="Unassembled WGS sequence"/>
</dbReference>
<keyword evidence="1" id="KW-0812">Transmembrane</keyword>